<dbReference type="InterPro" id="IPR029175">
    <property type="entry name" value="EXOC2/Sec5"/>
</dbReference>
<comment type="function">
    <text evidence="4">Component of the exocyst complex involved in the docking of exocytic vesicles with fusion sites on the plasma membrane.</text>
</comment>
<feature type="domain" description="Exocyst complex component EXOC2/Sec5 N-terminal" evidence="6">
    <location>
        <begin position="97"/>
        <end position="1034"/>
    </location>
</feature>
<dbReference type="GO" id="GO:0006887">
    <property type="term" value="P:exocytosis"/>
    <property type="evidence" value="ECO:0007669"/>
    <property type="project" value="UniProtKB-KW"/>
</dbReference>
<comment type="similarity">
    <text evidence="1 4">Belongs to the SEC5 family.</text>
</comment>
<feature type="region of interest" description="Disordered" evidence="5">
    <location>
        <begin position="195"/>
        <end position="246"/>
    </location>
</feature>
<dbReference type="GeneID" id="19114705"/>
<feature type="compositionally biased region" description="Low complexity" evidence="5">
    <location>
        <begin position="231"/>
        <end position="241"/>
    </location>
</feature>
<dbReference type="PANTHER" id="PTHR13043:SF1">
    <property type="entry name" value="EXOCYST COMPLEX COMPONENT 2"/>
    <property type="match status" value="1"/>
</dbReference>
<keyword evidence="4" id="KW-0653">Protein transport</keyword>
<dbReference type="STRING" id="717646.M2NB91"/>
<sequence length="1049" mass="116276">MPVTADQERQLLNHYKLTTLYPDTFPAELDQDDDVDDDDDDDDDNNKQLNGGPVHHPTRSPLNARMSASRYRNIDRHASMRSTGSLGPESVVQKDEPDPLGMTSSVASELRRRGVPVEEDLKLRNRFMLSSTSFSPQLFLSHVHRDASMDDLLRGLDNLSHSIEQKSASLKVLVESNFDRFVKAKSTIDHVYTEMRTQGGDASSSPSTPTPGRRGGHARHTSRSQTHFRNASAPFSAAASPKLNDRKKNALTKESEYGVLGIKIPLQEVTIKAEEVWGPAIGGREKEETLKAVIGAVDAHKDIFKLGSVVYEAIKKNDYDTVTDGWKQANRYADQAREIAAVAQQNAVVLADQDAQQILITAKMYHDVSAQIETYKRDTWRRLKSSHGRKPAAVADETDKEEHMELIGVLILLGVDENPIWEWLNSRCLYLKDKLARSFERSRVEIEILRRRLAAHERKDVKASTQYLRSASVNSSLLAGKDAGKEMDAPPILAFWSKLHADLNTLLSSSTGILGELLEFWETTQSFIDGKAQKSFPNAVLVASVDNLALEPDDVANLRAGAIDLVNQIRENVRSFFVDPPVEDLSELYSPVPPTPITPASDNNNNNNSNSRTPASARANRSFSFSVDAGSVPPPTPKTGSATEKFAFWPPGSNSLSASSYLAKISLLVALAATDLASLPLLTRHPDSRRMIEGLRGMVGVVRDRALTATCTQWVADVENLARYLERWERSPDRKDLTLLPGMFMGFEERLVREVRRMAFISEASGVRGANEEVIVSPPDQKLVQMVREKVVGEHGEEGDEVAVPVGVGEGGGSKSTRLLLTLSNLSHLRSDLIPHLLTAFESAFAPLKLTDETKSIRDLLSQLDARLFQAYTKPHVDRLSILIYDGINAPTWSPPPGSRPSNASQYVYDALLLMVGVHSEVTTTTTPTTPLLAQILSYLLEQASHHLLDAFKRAHSHYTLSMLMQATLDVEFLAQTLNTFSSDKAGEVQSQVYLALDERTDDEARQKLQGELPEMRGVLKRLREGSRGGFGCFRRERRGREGRKEGAR</sequence>
<evidence type="ECO:0000256" key="4">
    <source>
        <dbReference type="RuleBase" id="RU365069"/>
    </source>
</evidence>
<dbReference type="InterPro" id="IPR039481">
    <property type="entry name" value="EXOC2/Sec5_N_dom"/>
</dbReference>
<organism evidence="7 8">
    <name type="scientific">Baudoinia panamericana (strain UAMH 10762)</name>
    <name type="common">Angels' share fungus</name>
    <name type="synonym">Baudoinia compniacensis (strain UAMH 10762)</name>
    <dbReference type="NCBI Taxonomy" id="717646"/>
    <lineage>
        <taxon>Eukaryota</taxon>
        <taxon>Fungi</taxon>
        <taxon>Dikarya</taxon>
        <taxon>Ascomycota</taxon>
        <taxon>Pezizomycotina</taxon>
        <taxon>Dothideomycetes</taxon>
        <taxon>Dothideomycetidae</taxon>
        <taxon>Mycosphaerellales</taxon>
        <taxon>Teratosphaeriaceae</taxon>
        <taxon>Baudoinia</taxon>
    </lineage>
</organism>
<feature type="region of interest" description="Disordered" evidence="5">
    <location>
        <begin position="588"/>
        <end position="617"/>
    </location>
</feature>
<dbReference type="RefSeq" id="XP_007676504.1">
    <property type="nucleotide sequence ID" value="XM_007678314.1"/>
</dbReference>
<keyword evidence="8" id="KW-1185">Reference proteome</keyword>
<protein>
    <recommendedName>
        <fullName evidence="4">Exocyst complex component SEC5</fullName>
    </recommendedName>
</protein>
<dbReference type="GO" id="GO:0015031">
    <property type="term" value="P:protein transport"/>
    <property type="evidence" value="ECO:0007669"/>
    <property type="project" value="UniProtKB-KW"/>
</dbReference>
<keyword evidence="2 4" id="KW-0813">Transport</keyword>
<dbReference type="OrthoDB" id="26242at2759"/>
<dbReference type="AlphaFoldDB" id="M2NB91"/>
<name>M2NB91_BAUPA</name>
<dbReference type="PANTHER" id="PTHR13043">
    <property type="entry name" value="EXOCYST COMPLEX COMPONENT SEC5"/>
    <property type="match status" value="1"/>
</dbReference>
<evidence type="ECO:0000256" key="3">
    <source>
        <dbReference type="ARBA" id="ARBA00022483"/>
    </source>
</evidence>
<feature type="region of interest" description="Disordered" evidence="5">
    <location>
        <begin position="23"/>
        <end position="65"/>
    </location>
</feature>
<dbReference type="eggNOG" id="KOG2347">
    <property type="taxonomic scope" value="Eukaryota"/>
</dbReference>
<dbReference type="Pfam" id="PF15469">
    <property type="entry name" value="Sec5"/>
    <property type="match status" value="1"/>
</dbReference>
<dbReference type="KEGG" id="bcom:BAUCODRAFT_474343"/>
<feature type="compositionally biased region" description="Low complexity" evidence="5">
    <location>
        <begin position="203"/>
        <end position="212"/>
    </location>
</feature>
<evidence type="ECO:0000259" key="6">
    <source>
        <dbReference type="Pfam" id="PF15469"/>
    </source>
</evidence>
<dbReference type="GO" id="GO:0000145">
    <property type="term" value="C:exocyst"/>
    <property type="evidence" value="ECO:0007669"/>
    <property type="project" value="UniProtKB-UniRule"/>
</dbReference>
<comment type="subunit">
    <text evidence="4">Component of the exocyst complex.</text>
</comment>
<evidence type="ECO:0000313" key="7">
    <source>
        <dbReference type="EMBL" id="EMC96419.1"/>
    </source>
</evidence>
<feature type="compositionally biased region" description="Acidic residues" evidence="5">
    <location>
        <begin position="29"/>
        <end position="44"/>
    </location>
</feature>
<evidence type="ECO:0000256" key="2">
    <source>
        <dbReference type="ARBA" id="ARBA00022448"/>
    </source>
</evidence>
<feature type="compositionally biased region" description="Low complexity" evidence="5">
    <location>
        <begin position="600"/>
        <end position="617"/>
    </location>
</feature>
<dbReference type="EMBL" id="KB445555">
    <property type="protein sequence ID" value="EMC96419.1"/>
    <property type="molecule type" value="Genomic_DNA"/>
</dbReference>
<dbReference type="Proteomes" id="UP000011761">
    <property type="component" value="Unassembled WGS sequence"/>
</dbReference>
<reference evidence="7 8" key="1">
    <citation type="journal article" date="2012" name="PLoS Pathog.">
        <title>Diverse lifestyles and strategies of plant pathogenesis encoded in the genomes of eighteen Dothideomycetes fungi.</title>
        <authorList>
            <person name="Ohm R.A."/>
            <person name="Feau N."/>
            <person name="Henrissat B."/>
            <person name="Schoch C.L."/>
            <person name="Horwitz B.A."/>
            <person name="Barry K.W."/>
            <person name="Condon B.J."/>
            <person name="Copeland A.C."/>
            <person name="Dhillon B."/>
            <person name="Glaser F."/>
            <person name="Hesse C.N."/>
            <person name="Kosti I."/>
            <person name="LaButti K."/>
            <person name="Lindquist E.A."/>
            <person name="Lucas S."/>
            <person name="Salamov A.A."/>
            <person name="Bradshaw R.E."/>
            <person name="Ciuffetti L."/>
            <person name="Hamelin R.C."/>
            <person name="Kema G.H.J."/>
            <person name="Lawrence C."/>
            <person name="Scott J.A."/>
            <person name="Spatafora J.W."/>
            <person name="Turgeon B.G."/>
            <person name="de Wit P.J.G.M."/>
            <person name="Zhong S."/>
            <person name="Goodwin S.B."/>
            <person name="Grigoriev I.V."/>
        </authorList>
    </citation>
    <scope>NUCLEOTIDE SEQUENCE [LARGE SCALE GENOMIC DNA]</scope>
    <source>
        <strain evidence="7 8">UAMH 10762</strain>
    </source>
</reference>
<dbReference type="GO" id="GO:0006893">
    <property type="term" value="P:Golgi to plasma membrane transport"/>
    <property type="evidence" value="ECO:0007669"/>
    <property type="project" value="UniProtKB-UniRule"/>
</dbReference>
<gene>
    <name evidence="7" type="ORF">BAUCODRAFT_474343</name>
</gene>
<proteinExistence type="inferred from homology"/>
<dbReference type="HOGENOM" id="CLU_011308_0_0_1"/>
<evidence type="ECO:0000256" key="1">
    <source>
        <dbReference type="ARBA" id="ARBA00010578"/>
    </source>
</evidence>
<dbReference type="OMA" id="RMWMDVD"/>
<evidence type="ECO:0000313" key="8">
    <source>
        <dbReference type="Proteomes" id="UP000011761"/>
    </source>
</evidence>
<evidence type="ECO:0000256" key="5">
    <source>
        <dbReference type="SAM" id="MobiDB-lite"/>
    </source>
</evidence>
<keyword evidence="3 4" id="KW-0268">Exocytosis</keyword>
<accession>M2NB91</accession>
<feature type="region of interest" description="Disordered" evidence="5">
    <location>
        <begin position="78"/>
        <end position="107"/>
    </location>
</feature>